<dbReference type="Pfam" id="PF19077">
    <property type="entry name" value="Big_13"/>
    <property type="match status" value="6"/>
</dbReference>
<protein>
    <submittedName>
        <fullName evidence="2">Hemolysin-type calcium-binding region</fullName>
    </submittedName>
</protein>
<feature type="domain" description="Bacterial Ig-like" evidence="1">
    <location>
        <begin position="26"/>
        <end position="92"/>
    </location>
</feature>
<dbReference type="Gene3D" id="2.60.40.10">
    <property type="entry name" value="Immunoglobulins"/>
    <property type="match status" value="2"/>
</dbReference>
<dbReference type="InterPro" id="IPR013783">
    <property type="entry name" value="Ig-like_fold"/>
</dbReference>
<gene>
    <name evidence="2" type="ORF">AWB67_04607</name>
</gene>
<evidence type="ECO:0000313" key="2">
    <source>
        <dbReference type="EMBL" id="SAL74531.1"/>
    </source>
</evidence>
<keyword evidence="3" id="KW-1185">Reference proteome</keyword>
<feature type="domain" description="Bacterial Ig-like" evidence="1">
    <location>
        <begin position="865"/>
        <end position="938"/>
    </location>
</feature>
<dbReference type="InterPro" id="IPR044016">
    <property type="entry name" value="Big_13"/>
</dbReference>
<sequence>MSSMNASSAITSITSVGGALLSGSNSNSANPYVTGTGVPGQLLELYDGARRIGAVSVDSTGFWSIKVAAALKAGTHRLVATCSDSDGNHGLASTPFSSVVPLNLTSATAAHPPILYGATDNFGPVKGEIIAGAFTDDLQPAIHGYGRVGDTIHVYEDKILIGSAVVGPDSMWSVKPATQLEPGAHVFRATATGGGQSASAMSNGIEFSIVMSAPPSIDNVEDGFGVVTGAIAANGLTDDIKPTLSGHGRPGDLLMIRDHGATIGSTLVNQSGTWTTPAVSLAGGAHDFTAVAPAVASQPPQESRHFALTVVDPLAHPVITSALDTTTGAVQSNMGHTSNWYFKIQGTGTPGDVLALYDNAGHRPDPGRPGAGAVASVVVDADGTWSYTTKSLASGENRWAAQSLTSGAASADFVLIREWPAAQAPQIANVYDNAGEVTGVVSPGGRTDDAAPVLNGIGHAGDIVTIRDNAKVLGSVTVDAGGHWRFKVTAPLGEGAHDFSATASGDMLSASATSNHYAITIAPTPVRTPPVITWVVDGTDHTNIAPNGNTHDPLPSITGTGQYGDVITVYESDKVIGSAVVRDAKGKWSITPSVSLDQGKHEFTAIASGNGQGPSAPSDVYLISILAPEPVSNAQTPVITGVHDDFGPVQGNVGAGRTTDDTTPTIEGIGHARDSINIYDGENFLGWTKADQYGFWSFTPKKPLGSGLHEFTAVAVDNATWDYSAMSGPYAIRIVPPLTAATPAITHVIDNAGSIAGNVATGGVTDETRPMLIGSGHAGDIVTVSDNGAPIGSTLVSANGIWTFAPTGALADGRHVFDVVASGTGQVASPASEHYVIVIDSKAPPAPTIDHVLDDVGAVQGSVPEGGTTDDATPTLHGAGRAGDVVTVRDSHGGTIGSAVVGSDGQWSVTPAKPLADGAHEFFAQATSSAGVASAASSTYAVNIAPDPLPAAERPLIVGVLDGVGAIQGYVPAGAATDDRSPMVNGYGHAGDVITVTDHGVPIGSTTVNNYGVWIFKAAPLDNGAHDFSAFAAGNGFSESPASNHYTFEVASPAAAALIGQNAARLSLADLLDWSEPALFATDAKAPVRDGKAAEHVDLPSTSFAGIGDVLGLHLGAVAHGGYEYAGAHAELLMQQNVGVALH</sequence>
<evidence type="ECO:0000259" key="1">
    <source>
        <dbReference type="Pfam" id="PF19077"/>
    </source>
</evidence>
<reference evidence="2" key="1">
    <citation type="submission" date="2016-01" db="EMBL/GenBank/DDBJ databases">
        <authorList>
            <person name="Peeters C."/>
        </authorList>
    </citation>
    <scope>NUCLEOTIDE SEQUENCE [LARGE SCALE GENOMIC DNA]</scope>
    <source>
        <strain evidence="2">LMG 22937</strain>
    </source>
</reference>
<accession>A0A158K221</accession>
<name>A0A158K221_9BURK</name>
<organism evidence="2 3">
    <name type="scientific">Caballeronia terrestris</name>
    <dbReference type="NCBI Taxonomy" id="1226301"/>
    <lineage>
        <taxon>Bacteria</taxon>
        <taxon>Pseudomonadati</taxon>
        <taxon>Pseudomonadota</taxon>
        <taxon>Betaproteobacteria</taxon>
        <taxon>Burkholderiales</taxon>
        <taxon>Burkholderiaceae</taxon>
        <taxon>Caballeronia</taxon>
    </lineage>
</organism>
<feature type="domain" description="Bacterial Ig-like" evidence="1">
    <location>
        <begin position="749"/>
        <end position="822"/>
    </location>
</feature>
<feature type="domain" description="Bacterial Ig-like" evidence="1">
    <location>
        <begin position="433"/>
        <end position="520"/>
    </location>
</feature>
<dbReference type="Gene3D" id="3.30.420.430">
    <property type="match status" value="7"/>
</dbReference>
<evidence type="ECO:0000313" key="3">
    <source>
        <dbReference type="Proteomes" id="UP000054925"/>
    </source>
</evidence>
<dbReference type="EMBL" id="FCOL02000032">
    <property type="protein sequence ID" value="SAL74531.1"/>
    <property type="molecule type" value="Genomic_DNA"/>
</dbReference>
<comment type="caution">
    <text evidence="2">The sequence shown here is derived from an EMBL/GenBank/DDBJ whole genome shotgun (WGS) entry which is preliminary data.</text>
</comment>
<feature type="domain" description="Bacterial Ig-like" evidence="1">
    <location>
        <begin position="656"/>
        <end position="719"/>
    </location>
</feature>
<proteinExistence type="predicted"/>
<dbReference type="AlphaFoldDB" id="A0A158K221"/>
<dbReference type="Proteomes" id="UP000054925">
    <property type="component" value="Unassembled WGS sequence"/>
</dbReference>
<dbReference type="RefSeq" id="WP_087658500.1">
    <property type="nucleotide sequence ID" value="NZ_FCOL02000032.1"/>
</dbReference>
<dbReference type="OrthoDB" id="8824730at2"/>
<dbReference type="NCBIfam" id="NF033510">
    <property type="entry name" value="Ca_tandemer"/>
    <property type="match status" value="4"/>
</dbReference>
<feature type="domain" description="Bacterial Ig-like" evidence="1">
    <location>
        <begin position="537"/>
        <end position="607"/>
    </location>
</feature>